<proteinExistence type="inferred from homology"/>
<evidence type="ECO:0000256" key="12">
    <source>
        <dbReference type="SAM" id="MobiDB-lite"/>
    </source>
</evidence>
<dbReference type="PROSITE" id="PS50157">
    <property type="entry name" value="ZINC_FINGER_C2H2_2"/>
    <property type="match status" value="3"/>
</dbReference>
<dbReference type="Pfam" id="PF00096">
    <property type="entry name" value="zf-C2H2"/>
    <property type="match status" value="3"/>
</dbReference>
<dbReference type="InterPro" id="IPR013087">
    <property type="entry name" value="Znf_C2H2_type"/>
</dbReference>
<keyword evidence="7" id="KW-0805">Transcription regulation</keyword>
<keyword evidence="8" id="KW-0238">DNA-binding</keyword>
<dbReference type="SUPFAM" id="SSF57667">
    <property type="entry name" value="beta-beta-alpha zinc fingers"/>
    <property type="match status" value="2"/>
</dbReference>
<evidence type="ECO:0000256" key="6">
    <source>
        <dbReference type="ARBA" id="ARBA00022833"/>
    </source>
</evidence>
<reference evidence="14" key="2">
    <citation type="submission" date="2025-08" db="UniProtKB">
        <authorList>
            <consortium name="Ensembl"/>
        </authorList>
    </citation>
    <scope>IDENTIFICATION</scope>
</reference>
<dbReference type="AlphaFoldDB" id="A0A672IR38"/>
<evidence type="ECO:0000256" key="4">
    <source>
        <dbReference type="ARBA" id="ARBA00022737"/>
    </source>
</evidence>
<feature type="domain" description="C2H2-type" evidence="13">
    <location>
        <begin position="354"/>
        <end position="381"/>
    </location>
</feature>
<organism evidence="14 15">
    <name type="scientific">Salarias fasciatus</name>
    <name type="common">Jewelled blenny</name>
    <name type="synonym">Blennius fasciatus</name>
    <dbReference type="NCBI Taxonomy" id="181472"/>
    <lineage>
        <taxon>Eukaryota</taxon>
        <taxon>Metazoa</taxon>
        <taxon>Chordata</taxon>
        <taxon>Craniata</taxon>
        <taxon>Vertebrata</taxon>
        <taxon>Euteleostomi</taxon>
        <taxon>Actinopterygii</taxon>
        <taxon>Neopterygii</taxon>
        <taxon>Teleostei</taxon>
        <taxon>Neoteleostei</taxon>
        <taxon>Acanthomorphata</taxon>
        <taxon>Ovalentaria</taxon>
        <taxon>Blenniimorphae</taxon>
        <taxon>Blenniiformes</taxon>
        <taxon>Blennioidei</taxon>
        <taxon>Blenniidae</taxon>
        <taxon>Salariinae</taxon>
        <taxon>Salarias</taxon>
    </lineage>
</organism>
<evidence type="ECO:0000256" key="9">
    <source>
        <dbReference type="ARBA" id="ARBA00023163"/>
    </source>
</evidence>
<dbReference type="InParanoid" id="A0A672IR38"/>
<dbReference type="InterPro" id="IPR036236">
    <property type="entry name" value="Znf_C2H2_sf"/>
</dbReference>
<evidence type="ECO:0000313" key="14">
    <source>
        <dbReference type="Ensembl" id="ENSSFAP00005043529.1"/>
    </source>
</evidence>
<comment type="subcellular location">
    <subcellularLocation>
        <location evidence="1">Nucleus</location>
    </subcellularLocation>
</comment>
<evidence type="ECO:0000256" key="7">
    <source>
        <dbReference type="ARBA" id="ARBA00023015"/>
    </source>
</evidence>
<dbReference type="PANTHER" id="PTHR24394">
    <property type="entry name" value="ZINC FINGER PROTEIN"/>
    <property type="match status" value="1"/>
</dbReference>
<keyword evidence="9" id="KW-0804">Transcription</keyword>
<feature type="compositionally biased region" description="Polar residues" evidence="12">
    <location>
        <begin position="62"/>
        <end position="73"/>
    </location>
</feature>
<feature type="domain" description="C2H2-type" evidence="13">
    <location>
        <begin position="382"/>
        <end position="409"/>
    </location>
</feature>
<keyword evidence="3" id="KW-0479">Metal-binding</keyword>
<dbReference type="GO" id="GO:0005634">
    <property type="term" value="C:nucleus"/>
    <property type="evidence" value="ECO:0007669"/>
    <property type="project" value="UniProtKB-SubCell"/>
</dbReference>
<keyword evidence="10" id="KW-0539">Nucleus</keyword>
<keyword evidence="15" id="KW-1185">Reference proteome</keyword>
<feature type="region of interest" description="Disordered" evidence="12">
    <location>
        <begin position="180"/>
        <end position="209"/>
    </location>
</feature>
<feature type="domain" description="C2H2-type" evidence="13">
    <location>
        <begin position="410"/>
        <end position="433"/>
    </location>
</feature>
<evidence type="ECO:0000256" key="3">
    <source>
        <dbReference type="ARBA" id="ARBA00022723"/>
    </source>
</evidence>
<protein>
    <recommendedName>
        <fullName evidence="13">C2H2-type domain-containing protein</fullName>
    </recommendedName>
</protein>
<dbReference type="PROSITE" id="PS00028">
    <property type="entry name" value="ZINC_FINGER_C2H2_1"/>
    <property type="match status" value="3"/>
</dbReference>
<evidence type="ECO:0000256" key="2">
    <source>
        <dbReference type="ARBA" id="ARBA00006991"/>
    </source>
</evidence>
<dbReference type="Proteomes" id="UP000472267">
    <property type="component" value="Chromosome 20"/>
</dbReference>
<name>A0A672IR38_SALFA</name>
<dbReference type="GO" id="GO:0008270">
    <property type="term" value="F:zinc ion binding"/>
    <property type="evidence" value="ECO:0007669"/>
    <property type="project" value="UniProtKB-KW"/>
</dbReference>
<dbReference type="PANTHER" id="PTHR24394:SF44">
    <property type="entry name" value="ZINC FINGER PROTEIN 271-LIKE"/>
    <property type="match status" value="1"/>
</dbReference>
<reference evidence="14" key="3">
    <citation type="submission" date="2025-09" db="UniProtKB">
        <authorList>
            <consortium name="Ensembl"/>
        </authorList>
    </citation>
    <scope>IDENTIFICATION</scope>
</reference>
<dbReference type="Ensembl" id="ENSSFAT00005045078.1">
    <property type="protein sequence ID" value="ENSSFAP00005043529.1"/>
    <property type="gene ID" value="ENSSFAG00005021516.1"/>
</dbReference>
<dbReference type="GO" id="GO:0003677">
    <property type="term" value="F:DNA binding"/>
    <property type="evidence" value="ECO:0007669"/>
    <property type="project" value="UniProtKB-KW"/>
</dbReference>
<keyword evidence="5 11" id="KW-0863">Zinc-finger</keyword>
<reference evidence="14" key="1">
    <citation type="submission" date="2019-06" db="EMBL/GenBank/DDBJ databases">
        <authorList>
            <consortium name="Wellcome Sanger Institute Data Sharing"/>
        </authorList>
    </citation>
    <scope>NUCLEOTIDE SEQUENCE [LARGE SCALE GENOMIC DNA]</scope>
</reference>
<keyword evidence="6" id="KW-0862">Zinc</keyword>
<evidence type="ECO:0000256" key="10">
    <source>
        <dbReference type="ARBA" id="ARBA00023242"/>
    </source>
</evidence>
<feature type="region of interest" description="Disordered" evidence="12">
    <location>
        <begin position="55"/>
        <end position="85"/>
    </location>
</feature>
<evidence type="ECO:0000256" key="5">
    <source>
        <dbReference type="ARBA" id="ARBA00022771"/>
    </source>
</evidence>
<dbReference type="GO" id="GO:0000981">
    <property type="term" value="F:DNA-binding transcription factor activity, RNA polymerase II-specific"/>
    <property type="evidence" value="ECO:0007669"/>
    <property type="project" value="TreeGrafter"/>
</dbReference>
<comment type="similarity">
    <text evidence="2">Belongs to the krueppel C2H2-type zinc-finger protein family.</text>
</comment>
<accession>A0A672IR38</accession>
<evidence type="ECO:0000313" key="15">
    <source>
        <dbReference type="Proteomes" id="UP000472267"/>
    </source>
</evidence>
<dbReference type="FunFam" id="3.30.160.60:FF:001498">
    <property type="entry name" value="Zinc finger protein 404"/>
    <property type="match status" value="1"/>
</dbReference>
<evidence type="ECO:0000256" key="1">
    <source>
        <dbReference type="ARBA" id="ARBA00004123"/>
    </source>
</evidence>
<dbReference type="FunFam" id="3.30.160.60:FF:001506">
    <property type="entry name" value="Zinc finger protein"/>
    <property type="match status" value="1"/>
</dbReference>
<dbReference type="Gene3D" id="3.30.160.60">
    <property type="entry name" value="Classic Zinc Finger"/>
    <property type="match status" value="3"/>
</dbReference>
<dbReference type="FunFam" id="3.30.160.60:FF:000774">
    <property type="entry name" value="Zinc finger protein"/>
    <property type="match status" value="1"/>
</dbReference>
<sequence>MSSVQALREFINQRLKAAAGEIFTVFQQTIVQFEEEINRQRRLLETSCKLQIELHRAESPQRHTGTQKTSSSLEQDEHEAPHIKEEEDLVEVTVTDGERDNSHNSVRDLTTQRLTAAAVEIFAMVEQTVVQYEEEIDRQRRLLEIDWNPQIKLHRTELLQSRDSREEQLFKEETNYCLVQRQSESPSIREKQEEPGLLQPKVEQEELEPPQIQDLKEAGLLQIKEEEEEPEPPQIEELGTSRGGEQLILKFESDSFKVPSVEDQPYLSEPEEVSDTEQFLHRDSEVHHVKKHLDSESAVNAELKKISMFHSDGVENFPESEKQDECEKLLYEEACGKKRQICQNVGTVSDKKKRICEICGKYFNQHKELLIHMRTHTGEKPYSCEACGKSFSQQGNLMTHMRTHTGEKPYSCKTCLKSFSQKSNLLRHMRTHR</sequence>
<evidence type="ECO:0000256" key="8">
    <source>
        <dbReference type="ARBA" id="ARBA00023125"/>
    </source>
</evidence>
<dbReference type="SMART" id="SM00355">
    <property type="entry name" value="ZnF_C2H2"/>
    <property type="match status" value="3"/>
</dbReference>
<keyword evidence="4" id="KW-0677">Repeat</keyword>
<evidence type="ECO:0000256" key="11">
    <source>
        <dbReference type="PROSITE-ProRule" id="PRU00042"/>
    </source>
</evidence>
<evidence type="ECO:0000259" key="13">
    <source>
        <dbReference type="PROSITE" id="PS50157"/>
    </source>
</evidence>